<dbReference type="InterPro" id="IPR036388">
    <property type="entry name" value="WH-like_DNA-bd_sf"/>
</dbReference>
<feature type="compositionally biased region" description="Low complexity" evidence="5">
    <location>
        <begin position="72"/>
        <end position="81"/>
    </location>
</feature>
<feature type="compositionally biased region" description="Basic and acidic residues" evidence="5">
    <location>
        <begin position="31"/>
        <end position="55"/>
    </location>
</feature>
<sequence length="252" mass="27006">MPESPSDLRARLRAEIAAIEQGAVPSADIAESSRPHEAPARFRETPSRSPEESARFPEAPDDPRVHAAFRAASGNLSGASGARKKTPRYDAADAAEDARLADPEAAFRKIERLCLVREQACEQLRQRLARDGFEPEAVEAALSRALACGLVDDARFADVLVRSRLAQGRGRRGIAAELEGLGIDADSVDALAAGDGDDAGEVERALALLERKPPRAKNRRDAAYRRLAQKGFSASVSSTAARLWCEANPAEG</sequence>
<dbReference type="GO" id="GO:0006282">
    <property type="term" value="P:regulation of DNA repair"/>
    <property type="evidence" value="ECO:0007669"/>
    <property type="project" value="InterPro"/>
</dbReference>
<evidence type="ECO:0000256" key="4">
    <source>
        <dbReference type="ARBA" id="ARBA00022490"/>
    </source>
</evidence>
<protein>
    <recommendedName>
        <fullName evidence="3">Regulatory protein RecX</fullName>
    </recommendedName>
</protein>
<evidence type="ECO:0000256" key="2">
    <source>
        <dbReference type="ARBA" id="ARBA00009695"/>
    </source>
</evidence>
<comment type="similarity">
    <text evidence="2">Belongs to the RecX family.</text>
</comment>
<dbReference type="RefSeq" id="WP_160941571.1">
    <property type="nucleotide sequence ID" value="NZ_CP063310.1"/>
</dbReference>
<keyword evidence="4" id="KW-0963">Cytoplasm</keyword>
<dbReference type="KEGG" id="egd:GS424_008450"/>
<proteinExistence type="inferred from homology"/>
<evidence type="ECO:0000256" key="1">
    <source>
        <dbReference type="ARBA" id="ARBA00004496"/>
    </source>
</evidence>
<name>A0A6L7IPX2_9ACTN</name>
<evidence type="ECO:0000256" key="5">
    <source>
        <dbReference type="SAM" id="MobiDB-lite"/>
    </source>
</evidence>
<dbReference type="Gene3D" id="1.10.10.10">
    <property type="entry name" value="Winged helix-like DNA-binding domain superfamily/Winged helix DNA-binding domain"/>
    <property type="match status" value="1"/>
</dbReference>
<dbReference type="AlphaFoldDB" id="A0A6L7IPX2"/>
<organism evidence="7 8">
    <name type="scientific">Eggerthella guodeyinii</name>
    <dbReference type="NCBI Taxonomy" id="2690837"/>
    <lineage>
        <taxon>Bacteria</taxon>
        <taxon>Bacillati</taxon>
        <taxon>Actinomycetota</taxon>
        <taxon>Coriobacteriia</taxon>
        <taxon>Eggerthellales</taxon>
        <taxon>Eggerthellaceae</taxon>
        <taxon>Eggerthella</taxon>
    </lineage>
</organism>
<reference evidence="7 8" key="1">
    <citation type="submission" date="2020-10" db="EMBL/GenBank/DDBJ databases">
        <title>Eggerthella sp. nov., isolated from human feces.</title>
        <authorList>
            <person name="Yajun G."/>
        </authorList>
    </citation>
    <scope>NUCLEOTIDE SEQUENCE [LARGE SCALE GENOMIC DNA]</scope>
    <source>
        <strain evidence="7 8">HF-1101</strain>
    </source>
</reference>
<evidence type="ECO:0000259" key="6">
    <source>
        <dbReference type="Pfam" id="PF02631"/>
    </source>
</evidence>
<comment type="subcellular location">
    <subcellularLocation>
        <location evidence="1">Cytoplasm</location>
    </subcellularLocation>
</comment>
<dbReference type="Pfam" id="PF02631">
    <property type="entry name" value="RecX_HTH2"/>
    <property type="match status" value="1"/>
</dbReference>
<gene>
    <name evidence="7" type="ORF">GS424_008450</name>
</gene>
<dbReference type="Proteomes" id="UP000478463">
    <property type="component" value="Chromosome"/>
</dbReference>
<feature type="region of interest" description="Disordered" evidence="5">
    <location>
        <begin position="72"/>
        <end position="91"/>
    </location>
</feature>
<accession>A0A6L7IPX2</accession>
<dbReference type="GO" id="GO:0005737">
    <property type="term" value="C:cytoplasm"/>
    <property type="evidence" value="ECO:0007669"/>
    <property type="project" value="UniProtKB-SubCell"/>
</dbReference>
<evidence type="ECO:0000313" key="8">
    <source>
        <dbReference type="Proteomes" id="UP000478463"/>
    </source>
</evidence>
<evidence type="ECO:0000313" key="7">
    <source>
        <dbReference type="EMBL" id="QOS69850.1"/>
    </source>
</evidence>
<dbReference type="PANTHER" id="PTHR33602">
    <property type="entry name" value="REGULATORY PROTEIN RECX FAMILY PROTEIN"/>
    <property type="match status" value="1"/>
</dbReference>
<feature type="region of interest" description="Disordered" evidence="5">
    <location>
        <begin position="23"/>
        <end position="63"/>
    </location>
</feature>
<dbReference type="InterPro" id="IPR053924">
    <property type="entry name" value="RecX_HTH_2nd"/>
</dbReference>
<evidence type="ECO:0000256" key="3">
    <source>
        <dbReference type="ARBA" id="ARBA00018111"/>
    </source>
</evidence>
<feature type="domain" description="RecX second three-helical" evidence="6">
    <location>
        <begin position="152"/>
        <end position="190"/>
    </location>
</feature>
<dbReference type="PANTHER" id="PTHR33602:SF1">
    <property type="entry name" value="REGULATORY PROTEIN RECX FAMILY PROTEIN"/>
    <property type="match status" value="1"/>
</dbReference>
<dbReference type="InterPro" id="IPR003783">
    <property type="entry name" value="Regulatory_RecX"/>
</dbReference>
<dbReference type="EMBL" id="CP063310">
    <property type="protein sequence ID" value="QOS69850.1"/>
    <property type="molecule type" value="Genomic_DNA"/>
</dbReference>